<comment type="caution">
    <text evidence="2">The sequence shown here is derived from an EMBL/GenBank/DDBJ whole genome shotgun (WGS) entry which is preliminary data.</text>
</comment>
<dbReference type="EMBL" id="MGJB01000015">
    <property type="protein sequence ID" value="OGM98431.1"/>
    <property type="molecule type" value="Genomic_DNA"/>
</dbReference>
<keyword evidence="1" id="KW-1133">Transmembrane helix</keyword>
<keyword evidence="1" id="KW-0812">Transmembrane</keyword>
<evidence type="ECO:0000256" key="1">
    <source>
        <dbReference type="SAM" id="Phobius"/>
    </source>
</evidence>
<evidence type="ECO:0000313" key="2">
    <source>
        <dbReference type="EMBL" id="OGM98431.1"/>
    </source>
</evidence>
<reference evidence="2 3" key="1">
    <citation type="journal article" date="2016" name="Nat. Commun.">
        <title>Thousands of microbial genomes shed light on interconnected biogeochemical processes in an aquifer system.</title>
        <authorList>
            <person name="Anantharaman K."/>
            <person name="Brown C.T."/>
            <person name="Hug L.A."/>
            <person name="Sharon I."/>
            <person name="Castelle C.J."/>
            <person name="Probst A.J."/>
            <person name="Thomas B.C."/>
            <person name="Singh A."/>
            <person name="Wilkins M.J."/>
            <person name="Karaoz U."/>
            <person name="Brodie E.L."/>
            <person name="Williams K.H."/>
            <person name="Hubbard S.S."/>
            <person name="Banfield J.F."/>
        </authorList>
    </citation>
    <scope>NUCLEOTIDE SEQUENCE [LARGE SCALE GENOMIC DNA]</scope>
</reference>
<keyword evidence="1" id="KW-0472">Membrane</keyword>
<name>A0A1F8EBY8_9BACT</name>
<evidence type="ECO:0000313" key="3">
    <source>
        <dbReference type="Proteomes" id="UP000176893"/>
    </source>
</evidence>
<sequence>MSSFLFVSFWALVVLSVLALVSVLVLLFKDEWRKFFRWLKGFRKIYYRQHHPCYGLQVYSCPNRLRAIDWSCVDGSVIEINRGPFRRRSAIYGPAADFWRIAGSWRREQTGDWVCLEQVLQGLKVEVALQFINTYPSLQAMLDRIDELGRERLDDKAKIQELSAAICALYKQIISDRQRYRGAVALELRHDLETIINEANVSASSKWTFFETWEKRFEQNRDLRKKVSRGQD</sequence>
<accession>A0A1F8EBY8</accession>
<dbReference type="Proteomes" id="UP000176893">
    <property type="component" value="Unassembled WGS sequence"/>
</dbReference>
<protein>
    <submittedName>
        <fullName evidence="2">Uncharacterized protein</fullName>
    </submittedName>
</protein>
<proteinExistence type="predicted"/>
<dbReference type="AlphaFoldDB" id="A0A1F8EBY8"/>
<gene>
    <name evidence="2" type="ORF">A2649_02530</name>
</gene>
<feature type="transmembrane region" description="Helical" evidence="1">
    <location>
        <begin position="6"/>
        <end position="28"/>
    </location>
</feature>
<organism evidence="2 3">
    <name type="scientific">Candidatus Yanofskybacteria bacterium RIFCSPHIGHO2_01_FULL_41_26</name>
    <dbReference type="NCBI Taxonomy" id="1802661"/>
    <lineage>
        <taxon>Bacteria</taxon>
        <taxon>Candidatus Yanofskyibacteriota</taxon>
    </lineage>
</organism>